<dbReference type="InterPro" id="IPR009061">
    <property type="entry name" value="DNA-bd_dom_put_sf"/>
</dbReference>
<dbReference type="Gene3D" id="6.10.250.360">
    <property type="match status" value="1"/>
</dbReference>
<name>A0A1H8B3G4_9BACI</name>
<dbReference type="AlphaFoldDB" id="A0A1H8B3G4"/>
<dbReference type="PRINTS" id="PR00040">
    <property type="entry name" value="HTHMERR"/>
</dbReference>
<dbReference type="InterPro" id="IPR047057">
    <property type="entry name" value="MerR_fam"/>
</dbReference>
<dbReference type="Proteomes" id="UP000198553">
    <property type="component" value="Unassembled WGS sequence"/>
</dbReference>
<gene>
    <name evidence="3" type="ORF">SAMN05192533_105264</name>
</gene>
<dbReference type="Gene3D" id="1.10.1660.10">
    <property type="match status" value="1"/>
</dbReference>
<dbReference type="EMBL" id="FOBW01000005">
    <property type="protein sequence ID" value="SEM77441.1"/>
    <property type="molecule type" value="Genomic_DNA"/>
</dbReference>
<dbReference type="SUPFAM" id="SSF46955">
    <property type="entry name" value="Putative DNA-binding domain"/>
    <property type="match status" value="1"/>
</dbReference>
<dbReference type="RefSeq" id="WP_090744229.1">
    <property type="nucleotide sequence ID" value="NZ_FOBW01000005.1"/>
</dbReference>
<dbReference type="GO" id="GO:0003677">
    <property type="term" value="F:DNA binding"/>
    <property type="evidence" value="ECO:0007669"/>
    <property type="project" value="UniProtKB-KW"/>
</dbReference>
<dbReference type="CDD" id="cd01106">
    <property type="entry name" value="HTH_TipAL-Mta"/>
    <property type="match status" value="1"/>
</dbReference>
<organism evidence="3 4">
    <name type="scientific">Mesobacillus persicus</name>
    <dbReference type="NCBI Taxonomy" id="930146"/>
    <lineage>
        <taxon>Bacteria</taxon>
        <taxon>Bacillati</taxon>
        <taxon>Bacillota</taxon>
        <taxon>Bacilli</taxon>
        <taxon>Bacillales</taxon>
        <taxon>Bacillaceae</taxon>
        <taxon>Mesobacillus</taxon>
    </lineage>
</organism>
<evidence type="ECO:0000313" key="3">
    <source>
        <dbReference type="EMBL" id="SEM77441.1"/>
    </source>
</evidence>
<dbReference type="SMART" id="SM00422">
    <property type="entry name" value="HTH_MERR"/>
    <property type="match status" value="1"/>
</dbReference>
<feature type="domain" description="HTH merR-type" evidence="2">
    <location>
        <begin position="4"/>
        <end position="72"/>
    </location>
</feature>
<accession>A0A1H8B3G4</accession>
<dbReference type="GO" id="GO:0003700">
    <property type="term" value="F:DNA-binding transcription factor activity"/>
    <property type="evidence" value="ECO:0007669"/>
    <property type="project" value="InterPro"/>
</dbReference>
<dbReference type="PANTHER" id="PTHR30204">
    <property type="entry name" value="REDOX-CYCLING DRUG-SENSING TRANSCRIPTIONAL ACTIVATOR SOXR"/>
    <property type="match status" value="1"/>
</dbReference>
<dbReference type="InterPro" id="IPR000551">
    <property type="entry name" value="MerR-type_HTH_dom"/>
</dbReference>
<proteinExistence type="predicted"/>
<reference evidence="4" key="1">
    <citation type="submission" date="2016-10" db="EMBL/GenBank/DDBJ databases">
        <authorList>
            <person name="Varghese N."/>
            <person name="Submissions S."/>
        </authorList>
    </citation>
    <scope>NUCLEOTIDE SEQUENCE [LARGE SCALE GENOMIC DNA]</scope>
    <source>
        <strain evidence="4">B48,IBRC-M 10115,DSM 25386,CECT 8001</strain>
    </source>
</reference>
<keyword evidence="4" id="KW-1185">Reference proteome</keyword>
<dbReference type="PROSITE" id="PS50937">
    <property type="entry name" value="HTH_MERR_2"/>
    <property type="match status" value="1"/>
</dbReference>
<dbReference type="PROSITE" id="PS00552">
    <property type="entry name" value="HTH_MERR_1"/>
    <property type="match status" value="1"/>
</dbReference>
<evidence type="ECO:0000313" key="4">
    <source>
        <dbReference type="Proteomes" id="UP000198553"/>
    </source>
</evidence>
<dbReference type="Pfam" id="PF13411">
    <property type="entry name" value="MerR_1"/>
    <property type="match status" value="1"/>
</dbReference>
<dbReference type="STRING" id="930146.SAMN05192533_105264"/>
<protein>
    <submittedName>
        <fullName evidence="3">DNA-binding transcriptional regulator, MerR family</fullName>
    </submittedName>
</protein>
<evidence type="ECO:0000256" key="1">
    <source>
        <dbReference type="ARBA" id="ARBA00023125"/>
    </source>
</evidence>
<dbReference type="OrthoDB" id="1894615at2"/>
<keyword evidence="1 3" id="KW-0238">DNA-binding</keyword>
<sequence>MTKSYSIGEFAKRTGVTVRTLHYYDELGILIAYRTENGRRIYNDSHFATMQKIVTLKFLGYSLDQMKELLIQNRWNLEESLQFQKKIMEEKLRQTEKVITALNHAIHLAETQENIDASILASIIQGIQFQDEHKEWLTGIYTKEKVEEIFSISPEKQQNFESEFVAILSTLKEKCGGDPNEDEVQLLIKELMSMLQEIVGEDLHSFFKKADDLGLGAEEPLQLMPLTSEEEEWVRAAIKIYLTHVGIELGGEQ</sequence>
<evidence type="ECO:0000259" key="2">
    <source>
        <dbReference type="PROSITE" id="PS50937"/>
    </source>
</evidence>
<dbReference type="PANTHER" id="PTHR30204:SF96">
    <property type="entry name" value="CHROMOSOME-ANCHORING PROTEIN RACA"/>
    <property type="match status" value="1"/>
</dbReference>